<sequence length="272" mass="29342">MTPLLRISDLTVDFELGHQTAHAVRGVSLDIAEGETLAVVGESGSGKTVTALSILQLNPVPPCVYRSGSITFDGRELLSLGQRGLRSVRGDQIAMIFQDPMTSLNPLKKVGIQIGEALRLHRGTSRRDGRPAVIEALAEAGVPRPEQRADQYPHELSGGLRQRVMIAMALVTRPRLLIADEPTTALDVTVQAQILELLVDLQQRHHMAILLITHDFGVVADVADRVTVMKSGEVVEESDVGPIFAAPGHDYTRRLHAATPRLAPAATTEVDG</sequence>
<comment type="similarity">
    <text evidence="2">Belongs to the ABC transporter superfamily.</text>
</comment>
<evidence type="ECO:0000256" key="2">
    <source>
        <dbReference type="ARBA" id="ARBA00005417"/>
    </source>
</evidence>
<organism evidence="9 10">
    <name type="scientific">Phytoactinopolyspora halotolerans</name>
    <dbReference type="NCBI Taxonomy" id="1981512"/>
    <lineage>
        <taxon>Bacteria</taxon>
        <taxon>Bacillati</taxon>
        <taxon>Actinomycetota</taxon>
        <taxon>Actinomycetes</taxon>
        <taxon>Jiangellales</taxon>
        <taxon>Jiangellaceae</taxon>
        <taxon>Phytoactinopolyspora</taxon>
    </lineage>
</organism>
<dbReference type="RefSeq" id="WP_163732745.1">
    <property type="nucleotide sequence ID" value="NZ_JAAGOA010000002.1"/>
</dbReference>
<dbReference type="GO" id="GO:0005886">
    <property type="term" value="C:plasma membrane"/>
    <property type="evidence" value="ECO:0007669"/>
    <property type="project" value="UniProtKB-SubCell"/>
</dbReference>
<keyword evidence="5" id="KW-0547">Nucleotide-binding</keyword>
<dbReference type="FunFam" id="3.40.50.300:FF:000016">
    <property type="entry name" value="Oligopeptide ABC transporter ATP-binding component"/>
    <property type="match status" value="1"/>
</dbReference>
<dbReference type="CDD" id="cd03257">
    <property type="entry name" value="ABC_NikE_OppD_transporters"/>
    <property type="match status" value="1"/>
</dbReference>
<dbReference type="PROSITE" id="PS50893">
    <property type="entry name" value="ABC_TRANSPORTER_2"/>
    <property type="match status" value="1"/>
</dbReference>
<dbReference type="SMART" id="SM00382">
    <property type="entry name" value="AAA"/>
    <property type="match status" value="1"/>
</dbReference>
<comment type="subcellular location">
    <subcellularLocation>
        <location evidence="1">Cell membrane</location>
        <topology evidence="1">Peripheral membrane protein</topology>
    </subcellularLocation>
</comment>
<dbReference type="InterPro" id="IPR003593">
    <property type="entry name" value="AAA+_ATPase"/>
</dbReference>
<keyword evidence="7" id="KW-0472">Membrane</keyword>
<reference evidence="9 10" key="1">
    <citation type="submission" date="2020-02" db="EMBL/GenBank/DDBJ databases">
        <authorList>
            <person name="Li X.-J."/>
            <person name="Han X.-M."/>
        </authorList>
    </citation>
    <scope>NUCLEOTIDE SEQUENCE [LARGE SCALE GENOMIC DNA]</scope>
    <source>
        <strain evidence="9 10">CCTCC AB 2017055</strain>
    </source>
</reference>
<dbReference type="EMBL" id="JAAGOA010000002">
    <property type="protein sequence ID" value="NED99236.1"/>
    <property type="molecule type" value="Genomic_DNA"/>
</dbReference>
<evidence type="ECO:0000256" key="5">
    <source>
        <dbReference type="ARBA" id="ARBA00022741"/>
    </source>
</evidence>
<dbReference type="InterPro" id="IPR050388">
    <property type="entry name" value="ABC_Ni/Peptide_Import"/>
</dbReference>
<evidence type="ECO:0000259" key="8">
    <source>
        <dbReference type="PROSITE" id="PS50893"/>
    </source>
</evidence>
<dbReference type="SUPFAM" id="SSF52540">
    <property type="entry name" value="P-loop containing nucleoside triphosphate hydrolases"/>
    <property type="match status" value="1"/>
</dbReference>
<evidence type="ECO:0000256" key="1">
    <source>
        <dbReference type="ARBA" id="ARBA00004202"/>
    </source>
</evidence>
<proteinExistence type="inferred from homology"/>
<dbReference type="PANTHER" id="PTHR43297">
    <property type="entry name" value="OLIGOPEPTIDE TRANSPORT ATP-BINDING PROTEIN APPD"/>
    <property type="match status" value="1"/>
</dbReference>
<gene>
    <name evidence="9" type="ORF">G1H10_03535</name>
</gene>
<dbReference type="AlphaFoldDB" id="A0A6L9S2G5"/>
<dbReference type="InterPro" id="IPR027417">
    <property type="entry name" value="P-loop_NTPase"/>
</dbReference>
<evidence type="ECO:0000256" key="3">
    <source>
        <dbReference type="ARBA" id="ARBA00022448"/>
    </source>
</evidence>
<evidence type="ECO:0000313" key="9">
    <source>
        <dbReference type="EMBL" id="NED99236.1"/>
    </source>
</evidence>
<feature type="domain" description="ABC transporter" evidence="8">
    <location>
        <begin position="5"/>
        <end position="256"/>
    </location>
</feature>
<dbReference type="Pfam" id="PF00005">
    <property type="entry name" value="ABC_tran"/>
    <property type="match status" value="1"/>
</dbReference>
<accession>A0A6L9S2G5</accession>
<dbReference type="Proteomes" id="UP000475214">
    <property type="component" value="Unassembled WGS sequence"/>
</dbReference>
<keyword evidence="10" id="KW-1185">Reference proteome</keyword>
<protein>
    <submittedName>
        <fullName evidence="9">ABC transporter ATP-binding protein</fullName>
    </submittedName>
</protein>
<dbReference type="InterPro" id="IPR003439">
    <property type="entry name" value="ABC_transporter-like_ATP-bd"/>
</dbReference>
<comment type="caution">
    <text evidence="9">The sequence shown here is derived from an EMBL/GenBank/DDBJ whole genome shotgun (WGS) entry which is preliminary data.</text>
</comment>
<keyword evidence="4" id="KW-1003">Cell membrane</keyword>
<dbReference type="GO" id="GO:0016887">
    <property type="term" value="F:ATP hydrolysis activity"/>
    <property type="evidence" value="ECO:0007669"/>
    <property type="project" value="InterPro"/>
</dbReference>
<dbReference type="GO" id="GO:0005524">
    <property type="term" value="F:ATP binding"/>
    <property type="evidence" value="ECO:0007669"/>
    <property type="project" value="UniProtKB-KW"/>
</dbReference>
<evidence type="ECO:0000256" key="4">
    <source>
        <dbReference type="ARBA" id="ARBA00022475"/>
    </source>
</evidence>
<evidence type="ECO:0000313" key="10">
    <source>
        <dbReference type="Proteomes" id="UP000475214"/>
    </source>
</evidence>
<dbReference type="Gene3D" id="3.40.50.300">
    <property type="entry name" value="P-loop containing nucleotide triphosphate hydrolases"/>
    <property type="match status" value="1"/>
</dbReference>
<evidence type="ECO:0000256" key="7">
    <source>
        <dbReference type="ARBA" id="ARBA00023136"/>
    </source>
</evidence>
<keyword evidence="3" id="KW-0813">Transport</keyword>
<keyword evidence="6 9" id="KW-0067">ATP-binding</keyword>
<evidence type="ECO:0000256" key="6">
    <source>
        <dbReference type="ARBA" id="ARBA00022840"/>
    </source>
</evidence>
<dbReference type="PANTHER" id="PTHR43297:SF2">
    <property type="entry name" value="DIPEPTIDE TRANSPORT ATP-BINDING PROTEIN DPPD"/>
    <property type="match status" value="1"/>
</dbReference>
<name>A0A6L9S2G5_9ACTN</name>